<comment type="similarity">
    <text evidence="2">Belongs to the peptidase S1 family. CLIP subfamily.</text>
</comment>
<protein>
    <submittedName>
        <fullName evidence="4">Trypsin-1</fullName>
    </submittedName>
</protein>
<dbReference type="CDD" id="cd00190">
    <property type="entry name" value="Tryp_SPc"/>
    <property type="match status" value="1"/>
</dbReference>
<dbReference type="OrthoDB" id="546450at2759"/>
<name>A0A226DBM8_FOLCA</name>
<dbReference type="PRINTS" id="PR00722">
    <property type="entry name" value="CHYMOTRYPSIN"/>
</dbReference>
<gene>
    <name evidence="4" type="ORF">Fcan01_22288</name>
</gene>
<feature type="domain" description="Peptidase S1" evidence="3">
    <location>
        <begin position="137"/>
        <end position="372"/>
    </location>
</feature>
<dbReference type="GO" id="GO:0006508">
    <property type="term" value="P:proteolysis"/>
    <property type="evidence" value="ECO:0007669"/>
    <property type="project" value="InterPro"/>
</dbReference>
<dbReference type="InterPro" id="IPR051487">
    <property type="entry name" value="Ser/Thr_Proteases_Immune/Dev"/>
</dbReference>
<dbReference type="EMBL" id="LNIX01000024">
    <property type="protein sequence ID" value="OXA42922.1"/>
    <property type="molecule type" value="Genomic_DNA"/>
</dbReference>
<dbReference type="InterPro" id="IPR033116">
    <property type="entry name" value="TRYPSIN_SER"/>
</dbReference>
<dbReference type="InterPro" id="IPR009003">
    <property type="entry name" value="Peptidase_S1_PA"/>
</dbReference>
<evidence type="ECO:0000256" key="2">
    <source>
        <dbReference type="ARBA" id="ARBA00024195"/>
    </source>
</evidence>
<accession>A0A226DBM8</accession>
<dbReference type="STRING" id="158441.A0A226DBM8"/>
<evidence type="ECO:0000256" key="1">
    <source>
        <dbReference type="ARBA" id="ARBA00023157"/>
    </source>
</evidence>
<comment type="caution">
    <text evidence="4">The sequence shown here is derived from an EMBL/GenBank/DDBJ whole genome shotgun (WGS) entry which is preliminary data.</text>
</comment>
<dbReference type="Pfam" id="PF00089">
    <property type="entry name" value="Trypsin"/>
    <property type="match status" value="1"/>
</dbReference>
<dbReference type="Proteomes" id="UP000198287">
    <property type="component" value="Unassembled WGS sequence"/>
</dbReference>
<evidence type="ECO:0000313" key="5">
    <source>
        <dbReference type="Proteomes" id="UP000198287"/>
    </source>
</evidence>
<dbReference type="SMART" id="SM00020">
    <property type="entry name" value="Tryp_SPc"/>
    <property type="match status" value="1"/>
</dbReference>
<dbReference type="AlphaFoldDB" id="A0A226DBM8"/>
<evidence type="ECO:0000259" key="3">
    <source>
        <dbReference type="PROSITE" id="PS50240"/>
    </source>
</evidence>
<keyword evidence="5" id="KW-1185">Reference proteome</keyword>
<dbReference type="PANTHER" id="PTHR24256">
    <property type="entry name" value="TRYPTASE-RELATED"/>
    <property type="match status" value="1"/>
</dbReference>
<proteinExistence type="inferred from homology"/>
<keyword evidence="1" id="KW-1015">Disulfide bond</keyword>
<dbReference type="InterPro" id="IPR001314">
    <property type="entry name" value="Peptidase_S1A"/>
</dbReference>
<sequence length="373" mass="40720">MKELGVYFVAIISLSSSAEPPLGQVSGVYWDQDGDSVVIEASSDQDLQSLDNWNSTENDYYYSGTRRVKRQFGSPFQQFQFPAGWPFIQQQPGGGDHYPLNPTGRPLLPPDPEDHIFLSLSELAPTIYHASALPFSVLGAQHVRNSGDDHDPPDDTETIAPLAATAAVSDPQTSQHYDHATLRDASPGFVELWIWKDCGGKSGGQRGFQPHDVAGLRIQIGDYDIYSNTDGPVTIRGVTKLVRHTGFSMQILHNDIALLKLDSPVQFGWGGIYEGGPQPAIYKKVDLQVWDNQQCAAKYGGRAPGGITSHMVCAGSQNADACRGDSGGPLMRNTGGRWEQIGIVSWGIGCGSYPGVYTRLDHYTDWVASNRRH</sequence>
<organism evidence="4 5">
    <name type="scientific">Folsomia candida</name>
    <name type="common">Springtail</name>
    <dbReference type="NCBI Taxonomy" id="158441"/>
    <lineage>
        <taxon>Eukaryota</taxon>
        <taxon>Metazoa</taxon>
        <taxon>Ecdysozoa</taxon>
        <taxon>Arthropoda</taxon>
        <taxon>Hexapoda</taxon>
        <taxon>Collembola</taxon>
        <taxon>Entomobryomorpha</taxon>
        <taxon>Isotomoidea</taxon>
        <taxon>Isotomidae</taxon>
        <taxon>Proisotominae</taxon>
        <taxon>Folsomia</taxon>
    </lineage>
</organism>
<evidence type="ECO:0000313" key="4">
    <source>
        <dbReference type="EMBL" id="OXA42922.1"/>
    </source>
</evidence>
<dbReference type="InterPro" id="IPR043504">
    <property type="entry name" value="Peptidase_S1_PA_chymotrypsin"/>
</dbReference>
<dbReference type="InterPro" id="IPR001254">
    <property type="entry name" value="Trypsin_dom"/>
</dbReference>
<dbReference type="SUPFAM" id="SSF50494">
    <property type="entry name" value="Trypsin-like serine proteases"/>
    <property type="match status" value="1"/>
</dbReference>
<dbReference type="FunFam" id="2.40.10.10:FF:000002">
    <property type="entry name" value="Transmembrane protease serine"/>
    <property type="match status" value="1"/>
</dbReference>
<dbReference type="PROSITE" id="PS00135">
    <property type="entry name" value="TRYPSIN_SER"/>
    <property type="match status" value="1"/>
</dbReference>
<dbReference type="GO" id="GO:0004252">
    <property type="term" value="F:serine-type endopeptidase activity"/>
    <property type="evidence" value="ECO:0007669"/>
    <property type="project" value="InterPro"/>
</dbReference>
<dbReference type="Gene3D" id="2.40.10.10">
    <property type="entry name" value="Trypsin-like serine proteases"/>
    <property type="match status" value="2"/>
</dbReference>
<dbReference type="PROSITE" id="PS50240">
    <property type="entry name" value="TRYPSIN_DOM"/>
    <property type="match status" value="1"/>
</dbReference>
<reference evidence="4 5" key="1">
    <citation type="submission" date="2015-12" db="EMBL/GenBank/DDBJ databases">
        <title>The genome of Folsomia candida.</title>
        <authorList>
            <person name="Faddeeva A."/>
            <person name="Derks M.F."/>
            <person name="Anvar Y."/>
            <person name="Smit S."/>
            <person name="Van Straalen N."/>
            <person name="Roelofs D."/>
        </authorList>
    </citation>
    <scope>NUCLEOTIDE SEQUENCE [LARGE SCALE GENOMIC DNA]</scope>
    <source>
        <strain evidence="4 5">VU population</strain>
        <tissue evidence="4">Whole body</tissue>
    </source>
</reference>